<proteinExistence type="predicted"/>
<dbReference type="EMBL" id="JACGCM010001725">
    <property type="protein sequence ID" value="KAF6150912.1"/>
    <property type="molecule type" value="Genomic_DNA"/>
</dbReference>
<comment type="caution">
    <text evidence="1">The sequence shown here is derived from an EMBL/GenBank/DDBJ whole genome shotgun (WGS) entry which is preliminary data.</text>
</comment>
<keyword evidence="2" id="KW-1185">Reference proteome</keyword>
<dbReference type="AlphaFoldDB" id="A0A7J7M7U8"/>
<reference evidence="1 2" key="1">
    <citation type="journal article" date="2020" name="IScience">
        <title>Genome Sequencing of the Endangered Kingdonia uniflora (Circaeasteraceae, Ranunculales) Reveals Potential Mechanisms of Evolutionary Specialization.</title>
        <authorList>
            <person name="Sun Y."/>
            <person name="Deng T."/>
            <person name="Zhang A."/>
            <person name="Moore M.J."/>
            <person name="Landis J.B."/>
            <person name="Lin N."/>
            <person name="Zhang H."/>
            <person name="Zhang X."/>
            <person name="Huang J."/>
            <person name="Zhang X."/>
            <person name="Sun H."/>
            <person name="Wang H."/>
        </authorList>
    </citation>
    <scope>NUCLEOTIDE SEQUENCE [LARGE SCALE GENOMIC DNA]</scope>
    <source>
        <strain evidence="1">TB1705</strain>
        <tissue evidence="1">Leaf</tissue>
    </source>
</reference>
<dbReference type="Proteomes" id="UP000541444">
    <property type="component" value="Unassembled WGS sequence"/>
</dbReference>
<gene>
    <name evidence="1" type="ORF">GIB67_000078</name>
</gene>
<protein>
    <submittedName>
        <fullName evidence="1">Uncharacterized protein</fullName>
    </submittedName>
</protein>
<feature type="non-terminal residue" evidence="1">
    <location>
        <position position="1"/>
    </location>
</feature>
<accession>A0A7J7M7U8</accession>
<evidence type="ECO:0000313" key="1">
    <source>
        <dbReference type="EMBL" id="KAF6150912.1"/>
    </source>
</evidence>
<name>A0A7J7M7U8_9MAGN</name>
<organism evidence="1 2">
    <name type="scientific">Kingdonia uniflora</name>
    <dbReference type="NCBI Taxonomy" id="39325"/>
    <lineage>
        <taxon>Eukaryota</taxon>
        <taxon>Viridiplantae</taxon>
        <taxon>Streptophyta</taxon>
        <taxon>Embryophyta</taxon>
        <taxon>Tracheophyta</taxon>
        <taxon>Spermatophyta</taxon>
        <taxon>Magnoliopsida</taxon>
        <taxon>Ranunculales</taxon>
        <taxon>Circaeasteraceae</taxon>
        <taxon>Kingdonia</taxon>
    </lineage>
</organism>
<evidence type="ECO:0000313" key="2">
    <source>
        <dbReference type="Proteomes" id="UP000541444"/>
    </source>
</evidence>
<sequence length="51" mass="5794">YISVKVASVKNCSILKTQPNKRLDKGNTSLHLLQLVWFTSVGWIEDNTLFS</sequence>